<sequence>MKKLFLILPILFFILSCESEGELTKDVIPETTIPDDENPSDDTNFQLRGKFQPTSGISVTGDALIFSEDNLQKLKFSNFSVSNGPDLKVYLSKTSTPTAFINLGNLRANAIYTIPNQANLSEYKYVLIYCQQYSHLFAFTELTTN</sequence>
<comment type="caution">
    <text evidence="2">The sequence shown here is derived from an EMBL/GenBank/DDBJ whole genome shotgun (WGS) entry which is preliminary data.</text>
</comment>
<dbReference type="Proteomes" id="UP000471501">
    <property type="component" value="Unassembled WGS sequence"/>
</dbReference>
<reference evidence="2 3" key="1">
    <citation type="submission" date="2019-12" db="EMBL/GenBank/DDBJ databases">
        <authorList>
            <person name="Kim Y.S."/>
        </authorList>
    </citation>
    <scope>NUCLEOTIDE SEQUENCE [LARGE SCALE GENOMIC DNA]</scope>
    <source>
        <strain evidence="2 3">GA093</strain>
    </source>
</reference>
<dbReference type="InterPro" id="IPR019545">
    <property type="entry name" value="DM13_domain"/>
</dbReference>
<proteinExistence type="predicted"/>
<dbReference type="Pfam" id="PF10517">
    <property type="entry name" value="DM13"/>
    <property type="match status" value="1"/>
</dbReference>
<feature type="domain" description="DM13" evidence="1">
    <location>
        <begin position="49"/>
        <end position="143"/>
    </location>
</feature>
<dbReference type="AlphaFoldDB" id="A0A6I4NRB5"/>
<evidence type="ECO:0000313" key="2">
    <source>
        <dbReference type="EMBL" id="MWB96661.1"/>
    </source>
</evidence>
<name>A0A6I4NRB5_9FLAO</name>
<gene>
    <name evidence="2" type="ORF">GON26_20045</name>
</gene>
<protein>
    <recommendedName>
        <fullName evidence="1">DM13 domain-containing protein</fullName>
    </recommendedName>
</protein>
<dbReference type="PROSITE" id="PS51257">
    <property type="entry name" value="PROKAR_LIPOPROTEIN"/>
    <property type="match status" value="1"/>
</dbReference>
<evidence type="ECO:0000259" key="1">
    <source>
        <dbReference type="PROSITE" id="PS51549"/>
    </source>
</evidence>
<organism evidence="2 3">
    <name type="scientific">Flavobacterium hydrocarbonoxydans</name>
    <dbReference type="NCBI Taxonomy" id="2683249"/>
    <lineage>
        <taxon>Bacteria</taxon>
        <taxon>Pseudomonadati</taxon>
        <taxon>Bacteroidota</taxon>
        <taxon>Flavobacteriia</taxon>
        <taxon>Flavobacteriales</taxon>
        <taxon>Flavobacteriaceae</taxon>
        <taxon>Flavobacterium</taxon>
    </lineage>
</organism>
<dbReference type="PROSITE" id="PS51549">
    <property type="entry name" value="DM13"/>
    <property type="match status" value="1"/>
</dbReference>
<evidence type="ECO:0000313" key="3">
    <source>
        <dbReference type="Proteomes" id="UP000471501"/>
    </source>
</evidence>
<keyword evidence="3" id="KW-1185">Reference proteome</keyword>
<dbReference type="RefSeq" id="WP_160376549.1">
    <property type="nucleotide sequence ID" value="NZ_WSTB01000016.1"/>
</dbReference>
<dbReference type="EMBL" id="WSTB01000016">
    <property type="protein sequence ID" value="MWB96661.1"/>
    <property type="molecule type" value="Genomic_DNA"/>
</dbReference>
<accession>A0A6I4NRB5</accession>